<sequence>MSDSIGTWIGDPNGPVHSGNGDQYIYISGGVQPHTHGRPTYRQRADDQLRWVQQVLVPPSGMGAARGRLCDTGTVILDGPRGSGRTAAAQVLLREYRRSPGSYRELLLDEEDGELSLRDPASVGAGDQLLLDLSDVDDTRWAAARADLSALRKAVHDQQAHLVVVMPHGAALDLDLQNYRVEIGRPPGLDVFRRHLRAHGVPYEQYLREERIVTDFRCEDRPMEEIAKFADLVRRARETARSGGSFADWCATALKAWGGRREEIAKFVVGMRESPQRALLLTVAMLHDAHADVIHHTAELLLRTLGSPRDDLPLLQRQDLAERLTGISAKRHPDGHVRFTALDYDAAVRTHFWDHMPALRPYLGTWVARSTELDDPHLTPELRNLLVSRLAGEYLRTGRWDGLAALAKDWSAQSASRPRLEAAVHALTCGLRESAHAGRFRRQIYEWCAYKQLEGNFAQVLVQVCAAVIAPSHPDQALVRLHHLARRTYGSTRALQALCDLVATDSRLRRQLLGRLARRAPSPTDLHIFLHACDPVPLIEPYGNSRALVDESDVQESLTNCWRAVLTGLSRTDWQPRVERWLHTATGAGHRGALLLDVLVGAAGRCEANRGATFAALYASARAAEPTTPGGRARGIATTDLLLQKISEAQGLARPASSRGTKP</sequence>
<name>A0ABP3LF92_9ACTN</name>
<evidence type="ECO:0000313" key="2">
    <source>
        <dbReference type="EMBL" id="GAA0499623.1"/>
    </source>
</evidence>
<organism evidence="2 3">
    <name type="scientific">Streptomyces olivaceiscleroticus</name>
    <dbReference type="NCBI Taxonomy" id="68245"/>
    <lineage>
        <taxon>Bacteria</taxon>
        <taxon>Bacillati</taxon>
        <taxon>Actinomycetota</taxon>
        <taxon>Actinomycetes</taxon>
        <taxon>Kitasatosporales</taxon>
        <taxon>Streptomycetaceae</taxon>
        <taxon>Streptomyces</taxon>
    </lineage>
</organism>
<reference evidence="3" key="1">
    <citation type="journal article" date="2019" name="Int. J. Syst. Evol. Microbiol.">
        <title>The Global Catalogue of Microorganisms (GCM) 10K type strain sequencing project: providing services to taxonomists for standard genome sequencing and annotation.</title>
        <authorList>
            <consortium name="The Broad Institute Genomics Platform"/>
            <consortium name="The Broad Institute Genome Sequencing Center for Infectious Disease"/>
            <person name="Wu L."/>
            <person name="Ma J."/>
        </authorList>
    </citation>
    <scope>NUCLEOTIDE SEQUENCE [LARGE SCALE GENOMIC DNA]</scope>
    <source>
        <strain evidence="3">JCM 4805</strain>
    </source>
</reference>
<proteinExistence type="predicted"/>
<evidence type="ECO:0000313" key="3">
    <source>
        <dbReference type="Proteomes" id="UP001500909"/>
    </source>
</evidence>
<evidence type="ECO:0008006" key="4">
    <source>
        <dbReference type="Google" id="ProtNLM"/>
    </source>
</evidence>
<dbReference type="EMBL" id="BAAABY010000063">
    <property type="protein sequence ID" value="GAA0499623.1"/>
    <property type="molecule type" value="Genomic_DNA"/>
</dbReference>
<evidence type="ECO:0000256" key="1">
    <source>
        <dbReference type="SAM" id="MobiDB-lite"/>
    </source>
</evidence>
<protein>
    <recommendedName>
        <fullName evidence="4">ATP-binding protein</fullName>
    </recommendedName>
</protein>
<gene>
    <name evidence="2" type="ORF">GCM10010361_76500</name>
</gene>
<dbReference type="RefSeq" id="WP_346100255.1">
    <property type="nucleotide sequence ID" value="NZ_BAAABY010000063.1"/>
</dbReference>
<comment type="caution">
    <text evidence="2">The sequence shown here is derived from an EMBL/GenBank/DDBJ whole genome shotgun (WGS) entry which is preliminary data.</text>
</comment>
<keyword evidence="3" id="KW-1185">Reference proteome</keyword>
<dbReference type="Proteomes" id="UP001500909">
    <property type="component" value="Unassembled WGS sequence"/>
</dbReference>
<accession>A0ABP3LF92</accession>
<feature type="region of interest" description="Disordered" evidence="1">
    <location>
        <begin position="1"/>
        <end position="21"/>
    </location>
</feature>